<organism evidence="1">
    <name type="scientific">viral metagenome</name>
    <dbReference type="NCBI Taxonomy" id="1070528"/>
    <lineage>
        <taxon>unclassified sequences</taxon>
        <taxon>metagenomes</taxon>
        <taxon>organismal metagenomes</taxon>
    </lineage>
</organism>
<reference evidence="1" key="1">
    <citation type="journal article" date="2020" name="Nature">
        <title>Giant virus diversity and host interactions through global metagenomics.</title>
        <authorList>
            <person name="Schulz F."/>
            <person name="Roux S."/>
            <person name="Paez-Espino D."/>
            <person name="Jungbluth S."/>
            <person name="Walsh D.A."/>
            <person name="Denef V.J."/>
            <person name="McMahon K.D."/>
            <person name="Konstantinidis K.T."/>
            <person name="Eloe-Fadrosh E.A."/>
            <person name="Kyrpides N.C."/>
            <person name="Woyke T."/>
        </authorList>
    </citation>
    <scope>NUCLEOTIDE SEQUENCE</scope>
    <source>
        <strain evidence="1">GVMAG-M-3300023179-27</strain>
    </source>
</reference>
<accession>A0A6C0E9L9</accession>
<proteinExistence type="predicted"/>
<dbReference type="AlphaFoldDB" id="A0A6C0E9L9"/>
<sequence length="264" mass="29914">MATDQYYYSSDEEDHSECACSTNPRLCEMHHTEFCRRRDFPHGEPVSLPDIRRMSMRELKSHLSVIINTRILTTSVAVQDVLSTREIVTCSPDTMIVYKDGRRERMAEDRVNAEGEVVYDLPNPNGGVRAIDLLVENAGMTNLGAMFLIATGRGRAIGKDISCQVEGLDYIRDRHQTTDSEDGLANLEQSASDARKMPMFRNRLSFMSQEQLAEVDYLEFVSRCCRPYFRCSIRLPLSELGGRLSGPTVEEVIARVTDVLHIRV</sequence>
<dbReference type="EMBL" id="MN739775">
    <property type="protein sequence ID" value="QHT25804.1"/>
    <property type="molecule type" value="Genomic_DNA"/>
</dbReference>
<evidence type="ECO:0000313" key="1">
    <source>
        <dbReference type="EMBL" id="QHT25804.1"/>
    </source>
</evidence>
<protein>
    <submittedName>
        <fullName evidence="1">Uncharacterized protein</fullName>
    </submittedName>
</protein>
<name>A0A6C0E9L9_9ZZZZ</name>